<sequence length="154" mass="18208">MVSILHCFVGFSWENLTVRIAGIHLKDMDLESAKDIKFVELRNELRPKYARSKDHEIFRVFIKITISMYDHLLDGPQMIETRVDEIYLTNNTVSSMTTIGVRADEIYMINNIVISETTIEKREDEIYLKNNNVIYETRSMRKRCRKRISTRAPF</sequence>
<comment type="caution">
    <text evidence="1">The sequence shown here is derived from an EMBL/GenBank/DDBJ whole genome shotgun (WGS) entry which is preliminary data.</text>
</comment>
<organism evidence="1 2">
    <name type="scientific">Striga asiatica</name>
    <name type="common">Asiatic witchweed</name>
    <name type="synonym">Buchnera asiatica</name>
    <dbReference type="NCBI Taxonomy" id="4170"/>
    <lineage>
        <taxon>Eukaryota</taxon>
        <taxon>Viridiplantae</taxon>
        <taxon>Streptophyta</taxon>
        <taxon>Embryophyta</taxon>
        <taxon>Tracheophyta</taxon>
        <taxon>Spermatophyta</taxon>
        <taxon>Magnoliopsida</taxon>
        <taxon>eudicotyledons</taxon>
        <taxon>Gunneridae</taxon>
        <taxon>Pentapetalae</taxon>
        <taxon>asterids</taxon>
        <taxon>lamiids</taxon>
        <taxon>Lamiales</taxon>
        <taxon>Orobanchaceae</taxon>
        <taxon>Buchnereae</taxon>
        <taxon>Striga</taxon>
    </lineage>
</organism>
<gene>
    <name evidence="1" type="ORF">STAS_22458</name>
</gene>
<dbReference type="OrthoDB" id="913777at2759"/>
<keyword evidence="2" id="KW-1185">Reference proteome</keyword>
<dbReference type="Proteomes" id="UP000325081">
    <property type="component" value="Unassembled WGS sequence"/>
</dbReference>
<evidence type="ECO:0000313" key="1">
    <source>
        <dbReference type="EMBL" id="GER45503.1"/>
    </source>
</evidence>
<protein>
    <submittedName>
        <fullName evidence="1">FAD-dependent pyridine nucleotide-disulfideoxidoreductase</fullName>
    </submittedName>
</protein>
<dbReference type="AlphaFoldDB" id="A0A5A7QJL3"/>
<reference evidence="2" key="1">
    <citation type="journal article" date="2019" name="Curr. Biol.">
        <title>Genome Sequence of Striga asiatica Provides Insight into the Evolution of Plant Parasitism.</title>
        <authorList>
            <person name="Yoshida S."/>
            <person name="Kim S."/>
            <person name="Wafula E.K."/>
            <person name="Tanskanen J."/>
            <person name="Kim Y.M."/>
            <person name="Honaas L."/>
            <person name="Yang Z."/>
            <person name="Spallek T."/>
            <person name="Conn C.E."/>
            <person name="Ichihashi Y."/>
            <person name="Cheong K."/>
            <person name="Cui S."/>
            <person name="Der J.P."/>
            <person name="Gundlach H."/>
            <person name="Jiao Y."/>
            <person name="Hori C."/>
            <person name="Ishida J.K."/>
            <person name="Kasahara H."/>
            <person name="Kiba T."/>
            <person name="Kim M.S."/>
            <person name="Koo N."/>
            <person name="Laohavisit A."/>
            <person name="Lee Y.H."/>
            <person name="Lumba S."/>
            <person name="McCourt P."/>
            <person name="Mortimer J.C."/>
            <person name="Mutuku J.M."/>
            <person name="Nomura T."/>
            <person name="Sasaki-Sekimoto Y."/>
            <person name="Seto Y."/>
            <person name="Wang Y."/>
            <person name="Wakatake T."/>
            <person name="Sakakibara H."/>
            <person name="Demura T."/>
            <person name="Yamaguchi S."/>
            <person name="Yoneyama K."/>
            <person name="Manabe R.I."/>
            <person name="Nelson D.C."/>
            <person name="Schulman A.H."/>
            <person name="Timko M.P."/>
            <person name="dePamphilis C.W."/>
            <person name="Choi D."/>
            <person name="Shirasu K."/>
        </authorList>
    </citation>
    <scope>NUCLEOTIDE SEQUENCE [LARGE SCALE GENOMIC DNA]</scope>
    <source>
        <strain evidence="2">cv. UVA1</strain>
    </source>
</reference>
<dbReference type="EMBL" id="BKCP01007182">
    <property type="protein sequence ID" value="GER45503.1"/>
    <property type="molecule type" value="Genomic_DNA"/>
</dbReference>
<accession>A0A5A7QJL3</accession>
<proteinExistence type="predicted"/>
<feature type="non-terminal residue" evidence="1">
    <location>
        <position position="154"/>
    </location>
</feature>
<name>A0A5A7QJL3_STRAF</name>
<evidence type="ECO:0000313" key="2">
    <source>
        <dbReference type="Proteomes" id="UP000325081"/>
    </source>
</evidence>